<evidence type="ECO:0000256" key="1">
    <source>
        <dbReference type="SAM" id="MobiDB-lite"/>
    </source>
</evidence>
<comment type="caution">
    <text evidence="2">The sequence shown here is derived from an EMBL/GenBank/DDBJ whole genome shotgun (WGS) entry which is preliminary data.</text>
</comment>
<proteinExistence type="predicted"/>
<feature type="compositionally biased region" description="Low complexity" evidence="1">
    <location>
        <begin position="326"/>
        <end position="336"/>
    </location>
</feature>
<dbReference type="Proteomes" id="UP001301958">
    <property type="component" value="Unassembled WGS sequence"/>
</dbReference>
<accession>A0AAN7BEM1</accession>
<feature type="compositionally biased region" description="Polar residues" evidence="1">
    <location>
        <begin position="1110"/>
        <end position="1148"/>
    </location>
</feature>
<feature type="region of interest" description="Disordered" evidence="1">
    <location>
        <begin position="1104"/>
        <end position="1204"/>
    </location>
</feature>
<evidence type="ECO:0000313" key="3">
    <source>
        <dbReference type="Proteomes" id="UP001301958"/>
    </source>
</evidence>
<dbReference type="AlphaFoldDB" id="A0AAN7BEM1"/>
<reference evidence="2" key="1">
    <citation type="journal article" date="2023" name="Mol. Phylogenet. Evol.">
        <title>Genome-scale phylogeny and comparative genomics of the fungal order Sordariales.</title>
        <authorList>
            <person name="Hensen N."/>
            <person name="Bonometti L."/>
            <person name="Westerberg I."/>
            <person name="Brannstrom I.O."/>
            <person name="Guillou S."/>
            <person name="Cros-Aarteil S."/>
            <person name="Calhoun S."/>
            <person name="Haridas S."/>
            <person name="Kuo A."/>
            <person name="Mondo S."/>
            <person name="Pangilinan J."/>
            <person name="Riley R."/>
            <person name="LaButti K."/>
            <person name="Andreopoulos B."/>
            <person name="Lipzen A."/>
            <person name="Chen C."/>
            <person name="Yan M."/>
            <person name="Daum C."/>
            <person name="Ng V."/>
            <person name="Clum A."/>
            <person name="Steindorff A."/>
            <person name="Ohm R.A."/>
            <person name="Martin F."/>
            <person name="Silar P."/>
            <person name="Natvig D.O."/>
            <person name="Lalanne C."/>
            <person name="Gautier V."/>
            <person name="Ament-Velasquez S.L."/>
            <person name="Kruys A."/>
            <person name="Hutchinson M.I."/>
            <person name="Powell A.J."/>
            <person name="Barry K."/>
            <person name="Miller A.N."/>
            <person name="Grigoriev I.V."/>
            <person name="Debuchy R."/>
            <person name="Gladieux P."/>
            <person name="Hiltunen Thoren M."/>
            <person name="Johannesson H."/>
        </authorList>
    </citation>
    <scope>NUCLEOTIDE SEQUENCE</scope>
    <source>
        <strain evidence="2">CBS 990.96</strain>
    </source>
</reference>
<dbReference type="InterPro" id="IPR011990">
    <property type="entry name" value="TPR-like_helical_dom_sf"/>
</dbReference>
<dbReference type="Gene3D" id="1.25.40.10">
    <property type="entry name" value="Tetratricopeptide repeat domain"/>
    <property type="match status" value="1"/>
</dbReference>
<reference evidence="2" key="2">
    <citation type="submission" date="2023-05" db="EMBL/GenBank/DDBJ databases">
        <authorList>
            <consortium name="Lawrence Berkeley National Laboratory"/>
            <person name="Steindorff A."/>
            <person name="Hensen N."/>
            <person name="Bonometti L."/>
            <person name="Westerberg I."/>
            <person name="Brannstrom I.O."/>
            <person name="Guillou S."/>
            <person name="Cros-Aarteil S."/>
            <person name="Calhoun S."/>
            <person name="Haridas S."/>
            <person name="Kuo A."/>
            <person name="Mondo S."/>
            <person name="Pangilinan J."/>
            <person name="Riley R."/>
            <person name="Labutti K."/>
            <person name="Andreopoulos B."/>
            <person name="Lipzen A."/>
            <person name="Chen C."/>
            <person name="Yanf M."/>
            <person name="Daum C."/>
            <person name="Ng V."/>
            <person name="Clum A."/>
            <person name="Ohm R."/>
            <person name="Martin F."/>
            <person name="Silar P."/>
            <person name="Natvig D."/>
            <person name="Lalanne C."/>
            <person name="Gautier V."/>
            <person name="Ament-Velasquez S.L."/>
            <person name="Kruys A."/>
            <person name="Hutchinson M.I."/>
            <person name="Powell A.J."/>
            <person name="Barry K."/>
            <person name="Miller A.N."/>
            <person name="Grigoriev I.V."/>
            <person name="Debuchy R."/>
            <person name="Gladieux P."/>
            <person name="Thoren M.H."/>
            <person name="Johannesson H."/>
        </authorList>
    </citation>
    <scope>NUCLEOTIDE SEQUENCE</scope>
    <source>
        <strain evidence="2">CBS 990.96</strain>
    </source>
</reference>
<feature type="region of interest" description="Disordered" evidence="1">
    <location>
        <begin position="246"/>
        <end position="295"/>
    </location>
</feature>
<sequence>MEKDLFNLSIFSVSCLITPHQRRSEWLDDIDTWIRQSSETRSKELGAVIKHIPIELDLRRDAARLNPDPEYQLARSSLEQYLEIARLSRLQQLRLKLEKHVKKRECKRRHGSTTYYVFVAEGLGAWLVRQVLSDAKSWNPSVYIQTVGLFFLSQPKGPGLVQDVHKIQSYLDSLLRQAKSPTASDDDAKTNRSFAQYLAAIADIFNRSLFVPGSWTFPVTSVVSHTGGDGTIPALHELLPEAANLASSEHEARLDQGSKMDSPQPSAPPNANESDTSSHAKTSNEDKILKNRIHSSLSTMIRDKTTGEAWRAFDSQPQSLNSPALGRSRSNGTRSSNATYLAPISSLGIPYHLSTNPELFGSVYEEGTKALIQGDPKLAKEYLVRCMRMAVDIRSPRFEISALRAELGLSVANIVLGNFYEALQSLENVRATVKSMVANSKSVDQNELEDLARFAEYRFAILLQRIGALRKAKELLNGPDWDGLDVHEMLQDGLDLKTFKYRWNKFLLLIGVYRSRALLAATMGDFKDSRAKLSMSELICKDLDSKFKQRNIPTQDSLLYQTQLSTSDASIQLTWAKLRALEGNYKRALDEIAQARAKSRGVMKPWNALTLEMAVEKADLISRTSRAGCRDAQDTAMKVKLAISKHLGSNHPLAFEADYCRITSLTSQGLPDEGLEQSRHLCWEAASSPSLSVSFDQVMNREATGDVNTRRSWHPQHVKYNNQRGMLEFSMGYFHAAARILWQAAERSLSEWPEMPATAKYQADRALVFIHLGRLEFAEKDLTSALEMQFKLYLPQLEIPTKSKSDGKLMVMVERLRKSNPHVDTSRSQTCIHPDLLSTVHSVALLLLEYAEKDLHFIAGLVNFIRHGFKESLGETHEYTLVATLTEARVLVMKSEDENDNENDLEKVLGLLSLVERGASIERPNHPLALRAQQEILHINIHSFQPTTTEGPKSFLAKTMEALRRIAGFQEQYLGVFHPDRQKTLVSLLLATVLLDQKNRDSWTSLADELLQGLRNQKVRRQRYMQSLMTDLEVAEIFYRAEIPDKSAEILQKIRRSIDSESDLKLQEHEDGFLMIDTNARLRIQERLKDLSELVLNEAIQAESDHQSLAEGSNRLSTATTAVSQGISRSPTLAQDATTKNSSKSSESPRPLTSIIFPTRNSPKSKRSTFGPQRDSGKAVYEQDSATKNQEALREDNHTQIILG</sequence>
<feature type="compositionally biased region" description="Polar residues" evidence="1">
    <location>
        <begin position="259"/>
        <end position="275"/>
    </location>
</feature>
<protein>
    <submittedName>
        <fullName evidence="2">Uncharacterized protein</fullName>
    </submittedName>
</protein>
<name>A0AAN7BEM1_9PEZI</name>
<dbReference type="PROSITE" id="PS51257">
    <property type="entry name" value="PROKAR_LIPOPROTEIN"/>
    <property type="match status" value="1"/>
</dbReference>
<feature type="compositionally biased region" description="Basic and acidic residues" evidence="1">
    <location>
        <begin position="276"/>
        <end position="289"/>
    </location>
</feature>
<gene>
    <name evidence="2" type="ORF">QBC38DRAFT_493008</name>
</gene>
<feature type="region of interest" description="Disordered" evidence="1">
    <location>
        <begin position="312"/>
        <end position="336"/>
    </location>
</feature>
<organism evidence="2 3">
    <name type="scientific">Podospora fimiseda</name>
    <dbReference type="NCBI Taxonomy" id="252190"/>
    <lineage>
        <taxon>Eukaryota</taxon>
        <taxon>Fungi</taxon>
        <taxon>Dikarya</taxon>
        <taxon>Ascomycota</taxon>
        <taxon>Pezizomycotina</taxon>
        <taxon>Sordariomycetes</taxon>
        <taxon>Sordariomycetidae</taxon>
        <taxon>Sordariales</taxon>
        <taxon>Podosporaceae</taxon>
        <taxon>Podospora</taxon>
    </lineage>
</organism>
<evidence type="ECO:0000313" key="2">
    <source>
        <dbReference type="EMBL" id="KAK4220974.1"/>
    </source>
</evidence>
<keyword evidence="3" id="KW-1185">Reference proteome</keyword>
<dbReference type="SUPFAM" id="SSF48452">
    <property type="entry name" value="TPR-like"/>
    <property type="match status" value="1"/>
</dbReference>
<dbReference type="EMBL" id="MU865605">
    <property type="protein sequence ID" value="KAK4220974.1"/>
    <property type="molecule type" value="Genomic_DNA"/>
</dbReference>
<feature type="compositionally biased region" description="Basic and acidic residues" evidence="1">
    <location>
        <begin position="248"/>
        <end position="258"/>
    </location>
</feature>